<evidence type="ECO:0000313" key="10">
    <source>
        <dbReference type="Proteomes" id="UP001501676"/>
    </source>
</evidence>
<dbReference type="SUPFAM" id="SSF53649">
    <property type="entry name" value="Alkaline phosphatase-like"/>
    <property type="match status" value="1"/>
</dbReference>
<dbReference type="Proteomes" id="UP001501676">
    <property type="component" value="Unassembled WGS sequence"/>
</dbReference>
<dbReference type="Gene3D" id="3.40.720.10">
    <property type="entry name" value="Alkaline Phosphatase, subunit A"/>
    <property type="match status" value="1"/>
</dbReference>
<evidence type="ECO:0000256" key="2">
    <source>
        <dbReference type="ARBA" id="ARBA00004936"/>
    </source>
</evidence>
<dbReference type="InterPro" id="IPR050448">
    <property type="entry name" value="OpgB/LTA_synthase_biosynth"/>
</dbReference>
<protein>
    <recommendedName>
        <fullName evidence="8">Sulfatase N-terminal domain-containing protein</fullName>
    </recommendedName>
</protein>
<comment type="caution">
    <text evidence="9">The sequence shown here is derived from an EMBL/GenBank/DDBJ whole genome shotgun (WGS) entry which is preliminary data.</text>
</comment>
<evidence type="ECO:0000256" key="3">
    <source>
        <dbReference type="ARBA" id="ARBA00022475"/>
    </source>
</evidence>
<organism evidence="9 10">
    <name type="scientific">Cryptosporangium minutisporangium</name>
    <dbReference type="NCBI Taxonomy" id="113569"/>
    <lineage>
        <taxon>Bacteria</taxon>
        <taxon>Bacillati</taxon>
        <taxon>Actinomycetota</taxon>
        <taxon>Actinomycetes</taxon>
        <taxon>Cryptosporangiales</taxon>
        <taxon>Cryptosporangiaceae</taxon>
        <taxon>Cryptosporangium</taxon>
    </lineage>
</organism>
<keyword evidence="4 7" id="KW-0812">Transmembrane</keyword>
<proteinExistence type="predicted"/>
<name>A0ABP6T686_9ACTN</name>
<dbReference type="RefSeq" id="WP_345731586.1">
    <property type="nucleotide sequence ID" value="NZ_BAAAYN010000043.1"/>
</dbReference>
<comment type="subcellular location">
    <subcellularLocation>
        <location evidence="1">Cell membrane</location>
        <topology evidence="1">Multi-pass membrane protein</topology>
    </subcellularLocation>
</comment>
<feature type="transmembrane region" description="Helical" evidence="7">
    <location>
        <begin position="40"/>
        <end position="59"/>
    </location>
</feature>
<dbReference type="Pfam" id="PF00884">
    <property type="entry name" value="Sulfatase"/>
    <property type="match status" value="1"/>
</dbReference>
<evidence type="ECO:0000256" key="1">
    <source>
        <dbReference type="ARBA" id="ARBA00004651"/>
    </source>
</evidence>
<reference evidence="10" key="1">
    <citation type="journal article" date="2019" name="Int. J. Syst. Evol. Microbiol.">
        <title>The Global Catalogue of Microorganisms (GCM) 10K type strain sequencing project: providing services to taxonomists for standard genome sequencing and annotation.</title>
        <authorList>
            <consortium name="The Broad Institute Genomics Platform"/>
            <consortium name="The Broad Institute Genome Sequencing Center for Infectious Disease"/>
            <person name="Wu L."/>
            <person name="Ma J."/>
        </authorList>
    </citation>
    <scope>NUCLEOTIDE SEQUENCE [LARGE SCALE GENOMIC DNA]</scope>
    <source>
        <strain evidence="10">JCM 9458</strain>
    </source>
</reference>
<accession>A0ABP6T686</accession>
<feature type="transmembrane region" description="Helical" evidence="7">
    <location>
        <begin position="148"/>
        <end position="173"/>
    </location>
</feature>
<dbReference type="InterPro" id="IPR017850">
    <property type="entry name" value="Alkaline_phosphatase_core_sf"/>
</dbReference>
<dbReference type="PANTHER" id="PTHR47371">
    <property type="entry name" value="LIPOTEICHOIC ACID SYNTHASE"/>
    <property type="match status" value="1"/>
</dbReference>
<keyword evidence="5 7" id="KW-1133">Transmembrane helix</keyword>
<evidence type="ECO:0000256" key="7">
    <source>
        <dbReference type="SAM" id="Phobius"/>
    </source>
</evidence>
<evidence type="ECO:0000259" key="8">
    <source>
        <dbReference type="Pfam" id="PF00884"/>
    </source>
</evidence>
<keyword evidence="6 7" id="KW-0472">Membrane</keyword>
<keyword evidence="3" id="KW-1003">Cell membrane</keyword>
<dbReference type="EMBL" id="BAAAYN010000043">
    <property type="protein sequence ID" value="GAA3393612.1"/>
    <property type="molecule type" value="Genomic_DNA"/>
</dbReference>
<comment type="pathway">
    <text evidence="2">Cell wall biogenesis; lipoteichoic acid biosynthesis.</text>
</comment>
<feature type="transmembrane region" description="Helical" evidence="7">
    <location>
        <begin position="95"/>
        <end position="113"/>
    </location>
</feature>
<feature type="transmembrane region" description="Helical" evidence="7">
    <location>
        <begin position="71"/>
        <end position="88"/>
    </location>
</feature>
<dbReference type="InterPro" id="IPR000917">
    <property type="entry name" value="Sulfatase_N"/>
</dbReference>
<dbReference type="PANTHER" id="PTHR47371:SF3">
    <property type="entry name" value="PHOSPHOGLYCEROL TRANSFERASE I"/>
    <property type="match status" value="1"/>
</dbReference>
<keyword evidence="10" id="KW-1185">Reference proteome</keyword>
<feature type="domain" description="Sulfatase N-terminal" evidence="8">
    <location>
        <begin position="335"/>
        <end position="504"/>
    </location>
</feature>
<sequence>MALLTGTGELPAAVDDDLSTVAPSAPDDTQPPKPRRWRTVLRWTLTALAFLLVYAALLFPNRVYLLTPKAFLRIPVEAVVGAALLLVLPGRLRRIAATVTGAVLGLLTVLKVLDMGFFETLARPFNVIFDWSLLANGFDFVEGSYGRAAAFGATVGAVVMVLAVVTLMTLAVRRLSTTLVNTEPHATKAVAALTVIWFVCAGFGYDIQGLPRTSNITAPFAYNTLRKVPAALLDQRRFSEQLAVDAFRDTPNDQLLSALRGKDVVFTFIESYGRSAVEDPKYAPQIDALLDGGTQRLKAAGLESRSAYLTSPTTGGGSWLAHSTLHSGLWINNEARYRNLTKSDRMTLTGAFQEADWRSVGIMPGLTGYWPEGDFFGFDKIYDSRNLGFQGPKYQWSSIPDQYILSKLQRAELSKPGDQPVVAEVETTSSHAPWNYVPKLADWDEVGDGKATAGPRPSFSQKNPDFVRTQYRKSIEYSLSSVISYAEKYATDDTVLVFLGDHQPIPLITGQNASWDVPVTIVAKDPKVLDRVSSWGWHDGLNPRPDAPVWRMDAFRDKFLTAFSG</sequence>
<gene>
    <name evidence="9" type="ORF">GCM10020369_59820</name>
</gene>
<evidence type="ECO:0000256" key="6">
    <source>
        <dbReference type="ARBA" id="ARBA00023136"/>
    </source>
</evidence>
<evidence type="ECO:0000256" key="5">
    <source>
        <dbReference type="ARBA" id="ARBA00022989"/>
    </source>
</evidence>
<evidence type="ECO:0000313" key="9">
    <source>
        <dbReference type="EMBL" id="GAA3393612.1"/>
    </source>
</evidence>
<feature type="transmembrane region" description="Helical" evidence="7">
    <location>
        <begin position="185"/>
        <end position="205"/>
    </location>
</feature>
<evidence type="ECO:0000256" key="4">
    <source>
        <dbReference type="ARBA" id="ARBA00022692"/>
    </source>
</evidence>